<dbReference type="Pfam" id="PF02776">
    <property type="entry name" value="TPP_enzyme_N"/>
    <property type="match status" value="1"/>
</dbReference>
<keyword evidence="6" id="KW-0460">Magnesium</keyword>
<keyword evidence="5" id="KW-0479">Metal-binding</keyword>
<dbReference type="Pfam" id="PF00205">
    <property type="entry name" value="TPP_enzyme_M"/>
    <property type="match status" value="1"/>
</dbReference>
<reference evidence="17 18" key="1">
    <citation type="submission" date="2023-11" db="EMBL/GenBank/DDBJ databases">
        <title>An acidophilic fungus is an integral part of prey digestion in a carnivorous sundew plant.</title>
        <authorList>
            <person name="Tsai I.J."/>
        </authorList>
    </citation>
    <scope>NUCLEOTIDE SEQUENCE [LARGE SCALE GENOMIC DNA]</scope>
    <source>
        <strain evidence="17">169a</strain>
    </source>
</reference>
<comment type="catalytic activity">
    <reaction evidence="10">
        <text>a 2-hydroxy-3-methyl fatty acyl-CoA = a 2-methyl-branched fatty aldehyde + formyl-CoA</text>
        <dbReference type="Rhea" id="RHEA:25375"/>
        <dbReference type="ChEBI" id="CHEBI:49188"/>
        <dbReference type="ChEBI" id="CHEBI:57376"/>
        <dbReference type="ChEBI" id="CHEBI:58783"/>
        <dbReference type="EC" id="4.1.2.63"/>
    </reaction>
    <physiologicalReaction direction="left-to-right" evidence="10">
        <dbReference type="Rhea" id="RHEA:25376"/>
    </physiologicalReaction>
</comment>
<sequence>MVYGEKLIAQTLHDLGVRVIFGLPGLPVIDIAQEGMNLGIRFVAFRNEQAAAYAATAYGYLTGRPGICIAVGGPGVLHVMTGLPHATVNCWPLLVLGGSSETHNGGKGAFQELDAISLLTPHAKLAIRPPDPDTIPKFIKDAYRAAMYGRPGPAFVDLPANLILGTFDVERKKMMALPEAPKSMAPDNKIRDIVNALRGAKAPLLVVGKGAAYSRAETQIRTLVDRAGIPFFPTPMAKGITADSSPYNFSAARSTAMKQTDIVLVLGARLNWILSFGLPPKWSPTVKIIQVDFAADELGKNGGDPELSVAGDIGLVVDQILKQIGTWKWQERNSDYYKALQMAKLRN</sequence>
<dbReference type="SUPFAM" id="SSF52518">
    <property type="entry name" value="Thiamin diphosphate-binding fold (THDP-binding)"/>
    <property type="match status" value="1"/>
</dbReference>
<evidence type="ECO:0000256" key="3">
    <source>
        <dbReference type="ARBA" id="ARBA00004253"/>
    </source>
</evidence>
<dbReference type="SUPFAM" id="SSF52467">
    <property type="entry name" value="DHS-like NAD/FAD-binding domain"/>
    <property type="match status" value="1"/>
</dbReference>
<dbReference type="PANTHER" id="PTHR43710:SF2">
    <property type="entry name" value="2-HYDROXYACYL-COA LYASE 1"/>
    <property type="match status" value="1"/>
</dbReference>
<dbReference type="EC" id="4.1.2.63" evidence="12"/>
<dbReference type="GO" id="GO:0030976">
    <property type="term" value="F:thiamine pyrophosphate binding"/>
    <property type="evidence" value="ECO:0007669"/>
    <property type="project" value="InterPro"/>
</dbReference>
<evidence type="ECO:0000256" key="6">
    <source>
        <dbReference type="ARBA" id="ARBA00022842"/>
    </source>
</evidence>
<evidence type="ECO:0000259" key="16">
    <source>
        <dbReference type="Pfam" id="PF02776"/>
    </source>
</evidence>
<evidence type="ECO:0000256" key="11">
    <source>
        <dbReference type="ARBA" id="ARBA00044454"/>
    </source>
</evidence>
<keyword evidence="18" id="KW-1185">Reference proteome</keyword>
<evidence type="ECO:0000313" key="17">
    <source>
        <dbReference type="EMBL" id="WPH02724.1"/>
    </source>
</evidence>
<gene>
    <name evidence="17" type="ORF">R9X50_00559200</name>
</gene>
<keyword evidence="8" id="KW-0576">Peroxisome</keyword>
<evidence type="ECO:0000256" key="7">
    <source>
        <dbReference type="ARBA" id="ARBA00023052"/>
    </source>
</evidence>
<name>A0AAQ3M7D7_9PEZI</name>
<dbReference type="PANTHER" id="PTHR43710">
    <property type="entry name" value="2-HYDROXYACYL-COA LYASE"/>
    <property type="match status" value="1"/>
</dbReference>
<evidence type="ECO:0000256" key="1">
    <source>
        <dbReference type="ARBA" id="ARBA00001946"/>
    </source>
</evidence>
<evidence type="ECO:0000256" key="9">
    <source>
        <dbReference type="ARBA" id="ARBA00023239"/>
    </source>
</evidence>
<evidence type="ECO:0000256" key="14">
    <source>
        <dbReference type="ARBA" id="ARBA00070390"/>
    </source>
</evidence>
<evidence type="ECO:0000256" key="13">
    <source>
        <dbReference type="ARBA" id="ARBA00059692"/>
    </source>
</evidence>
<evidence type="ECO:0000256" key="10">
    <source>
        <dbReference type="ARBA" id="ARBA00044451"/>
    </source>
</evidence>
<evidence type="ECO:0000256" key="12">
    <source>
        <dbReference type="ARBA" id="ARBA00044518"/>
    </source>
</evidence>
<dbReference type="GO" id="GO:0106359">
    <property type="term" value="F:2-hydroxyacyl-CoA lyase activity"/>
    <property type="evidence" value="ECO:0007669"/>
    <property type="project" value="UniProtKB-EC"/>
</dbReference>
<comment type="subcellular location">
    <subcellularLocation>
        <location evidence="3">Peroxisome matrix</location>
    </subcellularLocation>
</comment>
<comment type="cofactor">
    <cofactor evidence="2">
        <name>thiamine diphosphate</name>
        <dbReference type="ChEBI" id="CHEBI:58937"/>
    </cofactor>
</comment>
<keyword evidence="7" id="KW-0786">Thiamine pyrophosphate</keyword>
<evidence type="ECO:0000313" key="18">
    <source>
        <dbReference type="Proteomes" id="UP001303373"/>
    </source>
</evidence>
<dbReference type="GO" id="GO:0005782">
    <property type="term" value="C:peroxisomal matrix"/>
    <property type="evidence" value="ECO:0007669"/>
    <property type="project" value="UniProtKB-SubCell"/>
</dbReference>
<dbReference type="Gene3D" id="3.40.50.970">
    <property type="match status" value="1"/>
</dbReference>
<dbReference type="CDD" id="cd07035">
    <property type="entry name" value="TPP_PYR_POX_like"/>
    <property type="match status" value="1"/>
</dbReference>
<dbReference type="GO" id="GO:0000287">
    <property type="term" value="F:magnesium ion binding"/>
    <property type="evidence" value="ECO:0007669"/>
    <property type="project" value="InterPro"/>
</dbReference>
<proteinExistence type="inferred from homology"/>
<dbReference type="InterPro" id="IPR012000">
    <property type="entry name" value="Thiamin_PyroP_enz_cen_dom"/>
</dbReference>
<feature type="domain" description="Thiamine pyrophosphate enzyme N-terminal TPP-binding" evidence="16">
    <location>
        <begin position="4"/>
        <end position="117"/>
    </location>
</feature>
<organism evidence="17 18">
    <name type="scientific">Acrodontium crateriforme</name>
    <dbReference type="NCBI Taxonomy" id="150365"/>
    <lineage>
        <taxon>Eukaryota</taxon>
        <taxon>Fungi</taxon>
        <taxon>Dikarya</taxon>
        <taxon>Ascomycota</taxon>
        <taxon>Pezizomycotina</taxon>
        <taxon>Dothideomycetes</taxon>
        <taxon>Dothideomycetidae</taxon>
        <taxon>Mycosphaerellales</taxon>
        <taxon>Teratosphaeriaceae</taxon>
        <taxon>Acrodontium</taxon>
    </lineage>
</organism>
<dbReference type="GO" id="GO:0001561">
    <property type="term" value="P:fatty acid alpha-oxidation"/>
    <property type="evidence" value="ECO:0007669"/>
    <property type="project" value="TreeGrafter"/>
</dbReference>
<dbReference type="InterPro" id="IPR029035">
    <property type="entry name" value="DHS-like_NAD/FAD-binding_dom"/>
</dbReference>
<dbReference type="FunFam" id="3.40.50.970:FF:000054">
    <property type="entry name" value="Putative 2-hydroxyphytanoyl-CoA lyase"/>
    <property type="match status" value="1"/>
</dbReference>
<dbReference type="Gene3D" id="3.40.50.1220">
    <property type="entry name" value="TPP-binding domain"/>
    <property type="match status" value="1"/>
</dbReference>
<dbReference type="InterPro" id="IPR029061">
    <property type="entry name" value="THDP-binding"/>
</dbReference>
<accession>A0AAQ3M7D7</accession>
<comment type="catalytic activity">
    <reaction evidence="11">
        <text>an (R)-2-hydroxy-long-chain-fatty acyl-CoA = a long-chain fatty aldehyde + formyl-CoA</text>
        <dbReference type="Rhea" id="RHEA:67444"/>
        <dbReference type="ChEBI" id="CHEBI:17176"/>
        <dbReference type="ChEBI" id="CHEBI:57376"/>
        <dbReference type="ChEBI" id="CHEBI:170012"/>
        <dbReference type="EC" id="4.1.2.63"/>
    </reaction>
    <physiologicalReaction direction="left-to-right" evidence="11">
        <dbReference type="Rhea" id="RHEA:67445"/>
    </physiologicalReaction>
</comment>
<evidence type="ECO:0000256" key="2">
    <source>
        <dbReference type="ARBA" id="ARBA00001964"/>
    </source>
</evidence>
<evidence type="ECO:0000256" key="8">
    <source>
        <dbReference type="ARBA" id="ARBA00023140"/>
    </source>
</evidence>
<dbReference type="AlphaFoldDB" id="A0AAQ3M7D7"/>
<evidence type="ECO:0000256" key="4">
    <source>
        <dbReference type="ARBA" id="ARBA00007812"/>
    </source>
</evidence>
<comment type="cofactor">
    <cofactor evidence="1">
        <name>Mg(2+)</name>
        <dbReference type="ChEBI" id="CHEBI:18420"/>
    </cofactor>
</comment>
<evidence type="ECO:0000256" key="5">
    <source>
        <dbReference type="ARBA" id="ARBA00022723"/>
    </source>
</evidence>
<dbReference type="EMBL" id="CP138588">
    <property type="protein sequence ID" value="WPH02724.1"/>
    <property type="molecule type" value="Genomic_DNA"/>
</dbReference>
<comment type="similarity">
    <text evidence="4">Belongs to the TPP enzyme family.</text>
</comment>
<evidence type="ECO:0000259" key="15">
    <source>
        <dbReference type="Pfam" id="PF00205"/>
    </source>
</evidence>
<dbReference type="InterPro" id="IPR012001">
    <property type="entry name" value="Thiamin_PyroP_enz_TPP-bd_dom"/>
</dbReference>
<comment type="function">
    <text evidence="13">Catalyzes a carbon-carbon cleavage reaction; cleaves a 2-hydroxy-3-methylacyl-CoA into formyl-CoA and a 2-methyl-branched fatty aldehyde.</text>
</comment>
<keyword evidence="9" id="KW-0456">Lyase</keyword>
<feature type="domain" description="Thiamine pyrophosphate enzyme central" evidence="15">
    <location>
        <begin position="190"/>
        <end position="320"/>
    </location>
</feature>
<protein>
    <recommendedName>
        <fullName evidence="14">2-hydroxyacyl-CoA lyase</fullName>
        <ecNumber evidence="12">4.1.2.63</ecNumber>
    </recommendedName>
</protein>
<dbReference type="InterPro" id="IPR045025">
    <property type="entry name" value="HACL1-like"/>
</dbReference>
<dbReference type="Proteomes" id="UP001303373">
    <property type="component" value="Chromosome 9"/>
</dbReference>